<proteinExistence type="predicted"/>
<dbReference type="Gene3D" id="3.30.60.30">
    <property type="match status" value="1"/>
</dbReference>
<dbReference type="InterPro" id="IPR002350">
    <property type="entry name" value="Kazal_dom"/>
</dbReference>
<dbReference type="PROSITE" id="PS51257">
    <property type="entry name" value="PROKAR_LIPOPROTEIN"/>
    <property type="match status" value="1"/>
</dbReference>
<dbReference type="InterPro" id="IPR050653">
    <property type="entry name" value="Prot_Inhib_GrowthFact_Antg"/>
</dbReference>
<sequence length="106" mass="11856">MRNIETVAILFSTTLVWLQLTLGCYQFPADIKDPCETKDCRRGSKCRPSLDGRTAECVCPEKCATYGDSRGSRPVCGSDGRDYSNVCELERTACKEMKEISIKYQG</sequence>
<dbReference type="OrthoDB" id="88467at2759"/>
<keyword evidence="3" id="KW-1015">Disulfide bond</keyword>
<accession>A0A087TMT6</accession>
<dbReference type="SUPFAM" id="SSF100895">
    <property type="entry name" value="Kazal-type serine protease inhibitors"/>
    <property type="match status" value="1"/>
</dbReference>
<evidence type="ECO:0000259" key="5">
    <source>
        <dbReference type="PROSITE" id="PS51465"/>
    </source>
</evidence>
<evidence type="ECO:0000256" key="4">
    <source>
        <dbReference type="SAM" id="SignalP"/>
    </source>
</evidence>
<organism evidence="6 7">
    <name type="scientific">Stegodyphus mimosarum</name>
    <name type="common">African social velvet spider</name>
    <dbReference type="NCBI Taxonomy" id="407821"/>
    <lineage>
        <taxon>Eukaryota</taxon>
        <taxon>Metazoa</taxon>
        <taxon>Ecdysozoa</taxon>
        <taxon>Arthropoda</taxon>
        <taxon>Chelicerata</taxon>
        <taxon>Arachnida</taxon>
        <taxon>Araneae</taxon>
        <taxon>Araneomorphae</taxon>
        <taxon>Entelegynae</taxon>
        <taxon>Eresoidea</taxon>
        <taxon>Eresidae</taxon>
        <taxon>Stegodyphus</taxon>
    </lineage>
</organism>
<dbReference type="PANTHER" id="PTHR10913:SF45">
    <property type="entry name" value="FOLLISTATIN, ISOFORM A-RELATED"/>
    <property type="match status" value="1"/>
</dbReference>
<dbReference type="FunFam" id="3.30.60.30:FF:000024">
    <property type="entry name" value="Transmembrane agrin"/>
    <property type="match status" value="1"/>
</dbReference>
<dbReference type="PANTHER" id="PTHR10913">
    <property type="entry name" value="FOLLISTATIN-RELATED"/>
    <property type="match status" value="1"/>
</dbReference>
<reference evidence="6 7" key="1">
    <citation type="submission" date="2013-11" db="EMBL/GenBank/DDBJ databases">
        <title>Genome sequencing of Stegodyphus mimosarum.</title>
        <authorList>
            <person name="Bechsgaard J."/>
        </authorList>
    </citation>
    <scope>NUCLEOTIDE SEQUENCE [LARGE SCALE GENOMIC DNA]</scope>
</reference>
<keyword evidence="1" id="KW-0646">Protease inhibitor</keyword>
<evidence type="ECO:0000256" key="2">
    <source>
        <dbReference type="ARBA" id="ARBA00022900"/>
    </source>
</evidence>
<dbReference type="STRING" id="407821.A0A087TMT6"/>
<evidence type="ECO:0000313" key="7">
    <source>
        <dbReference type="Proteomes" id="UP000054359"/>
    </source>
</evidence>
<dbReference type="OMA" id="CYQFPAD"/>
<dbReference type="GO" id="GO:0030154">
    <property type="term" value="P:cell differentiation"/>
    <property type="evidence" value="ECO:0007669"/>
    <property type="project" value="TreeGrafter"/>
</dbReference>
<keyword evidence="4" id="KW-0732">Signal</keyword>
<keyword evidence="7" id="KW-1185">Reference proteome</keyword>
<feature type="chain" id="PRO_5001829810" evidence="4">
    <location>
        <begin position="24"/>
        <end position="106"/>
    </location>
</feature>
<feature type="non-terminal residue" evidence="6">
    <location>
        <position position="106"/>
    </location>
</feature>
<feature type="signal peptide" evidence="4">
    <location>
        <begin position="1"/>
        <end position="23"/>
    </location>
</feature>
<evidence type="ECO:0000256" key="3">
    <source>
        <dbReference type="ARBA" id="ARBA00023157"/>
    </source>
</evidence>
<dbReference type="InterPro" id="IPR036058">
    <property type="entry name" value="Kazal_dom_sf"/>
</dbReference>
<protein>
    <submittedName>
        <fullName evidence="6">Agrin</fullName>
    </submittedName>
</protein>
<dbReference type="EMBL" id="KK115947">
    <property type="protein sequence ID" value="KFM66425.1"/>
    <property type="molecule type" value="Genomic_DNA"/>
</dbReference>
<name>A0A087TMT6_STEMI</name>
<dbReference type="Proteomes" id="UP000054359">
    <property type="component" value="Unassembled WGS sequence"/>
</dbReference>
<dbReference type="CDD" id="cd00104">
    <property type="entry name" value="KAZAL_FS"/>
    <property type="match status" value="1"/>
</dbReference>
<evidence type="ECO:0000313" key="6">
    <source>
        <dbReference type="EMBL" id="KFM66425.1"/>
    </source>
</evidence>
<dbReference type="AlphaFoldDB" id="A0A087TMT6"/>
<evidence type="ECO:0000256" key="1">
    <source>
        <dbReference type="ARBA" id="ARBA00022690"/>
    </source>
</evidence>
<dbReference type="Pfam" id="PF07648">
    <property type="entry name" value="Kazal_2"/>
    <property type="match status" value="1"/>
</dbReference>
<feature type="domain" description="Kazal-like" evidence="5">
    <location>
        <begin position="51"/>
        <end position="106"/>
    </location>
</feature>
<dbReference type="SMART" id="SM00280">
    <property type="entry name" value="KAZAL"/>
    <property type="match status" value="1"/>
</dbReference>
<dbReference type="GO" id="GO:0005576">
    <property type="term" value="C:extracellular region"/>
    <property type="evidence" value="ECO:0007669"/>
    <property type="project" value="TreeGrafter"/>
</dbReference>
<keyword evidence="2" id="KW-0722">Serine protease inhibitor</keyword>
<gene>
    <name evidence="6" type="ORF">X975_12779</name>
</gene>
<dbReference type="PROSITE" id="PS51465">
    <property type="entry name" value="KAZAL_2"/>
    <property type="match status" value="1"/>
</dbReference>